<dbReference type="AlphaFoldDB" id="A0AAW9SFF2"/>
<name>A0AAW9SFF2_9BACT</name>
<gene>
    <name evidence="1" type="ORF">AAG747_25165</name>
</gene>
<dbReference type="Gene3D" id="3.40.50.1820">
    <property type="entry name" value="alpha/beta hydrolase"/>
    <property type="match status" value="1"/>
</dbReference>
<sequence length="574" mass="64938">MANLKVESSGGNAYKVYIDQSTNEIVATAYPSGQPNHAQSKSARIKVVGVKDIIMFVPGTTDPLNLTGANHQANKDYWRRIHTEGGDHGGSEAGGQENLWQSVKKLKPQFLDLHIEDEFFSWSGDNNHEARVEGAERLLDLFLRVYKNWQDQEVYLHLIGHSHGGNVINQFTEVIANDSRFPEPWKVKSITYLSTPFFKEQHQLNHSKLHKECKIINVHNEYDITQRFVADFTLKNLESLLANFNSDAFEKAMQRINETNFAAFNHLSELNINNHTEGPFLWSQTAIMLDGVDQLMGVLIDNFESLDDTNVLAWQKRQFITRLTEIKEWAEERGPIFENNSRNRRGGYGRSEFFEDIDLVRILRIANTLFAIGTGVSDSYLLDLLASILCTNSTGIADRIDDTTWTPQEQTGGKYQIEDVLITDKDPYHSRGKKSNYDTFINGIESCVKANKPDVKQELLMRLVSQMLTPEGINGLISTIDLLEWIITGEADTQLKRLKRNLTVYHGIVNRFHADLIAEQDLNDPNLKIKPGSLPYLATTAHSLSHTQLFPKVKEALSASFGSGKNPGYKPNQS</sequence>
<keyword evidence="2" id="KW-1185">Reference proteome</keyword>
<proteinExistence type="predicted"/>
<reference evidence="1 2" key="1">
    <citation type="submission" date="2024-04" db="EMBL/GenBank/DDBJ databases">
        <title>Novel genus in family Flammeovirgaceae.</title>
        <authorList>
            <person name="Nguyen T.H."/>
            <person name="Vuong T.Q."/>
            <person name="Le H."/>
            <person name="Kim S.-G."/>
        </authorList>
    </citation>
    <scope>NUCLEOTIDE SEQUENCE [LARGE SCALE GENOMIC DNA]</scope>
    <source>
        <strain evidence="1 2">JCM 23209</strain>
    </source>
</reference>
<dbReference type="RefSeq" id="WP_346824013.1">
    <property type="nucleotide sequence ID" value="NZ_JBDKWZ010000020.1"/>
</dbReference>
<dbReference type="InterPro" id="IPR029058">
    <property type="entry name" value="AB_hydrolase_fold"/>
</dbReference>
<evidence type="ECO:0000313" key="2">
    <source>
        <dbReference type="Proteomes" id="UP001403385"/>
    </source>
</evidence>
<comment type="caution">
    <text evidence="1">The sequence shown here is derived from an EMBL/GenBank/DDBJ whole genome shotgun (WGS) entry which is preliminary data.</text>
</comment>
<dbReference type="Proteomes" id="UP001403385">
    <property type="component" value="Unassembled WGS sequence"/>
</dbReference>
<organism evidence="1 2">
    <name type="scientific">Rapidithrix thailandica</name>
    <dbReference type="NCBI Taxonomy" id="413964"/>
    <lineage>
        <taxon>Bacteria</taxon>
        <taxon>Pseudomonadati</taxon>
        <taxon>Bacteroidota</taxon>
        <taxon>Cytophagia</taxon>
        <taxon>Cytophagales</taxon>
        <taxon>Flammeovirgaceae</taxon>
        <taxon>Rapidithrix</taxon>
    </lineage>
</organism>
<accession>A0AAW9SFF2</accession>
<dbReference type="EMBL" id="JBDKWZ010000020">
    <property type="protein sequence ID" value="MEN7551233.1"/>
    <property type="molecule type" value="Genomic_DNA"/>
</dbReference>
<evidence type="ECO:0000313" key="1">
    <source>
        <dbReference type="EMBL" id="MEN7551233.1"/>
    </source>
</evidence>
<protein>
    <submittedName>
        <fullName evidence="1">Uncharacterized protein</fullName>
    </submittedName>
</protein>
<dbReference type="SUPFAM" id="SSF53474">
    <property type="entry name" value="alpha/beta-Hydrolases"/>
    <property type="match status" value="1"/>
</dbReference>